<organism evidence="8 9">
    <name type="scientific">Aphanomyces euteiches</name>
    <dbReference type="NCBI Taxonomy" id="100861"/>
    <lineage>
        <taxon>Eukaryota</taxon>
        <taxon>Sar</taxon>
        <taxon>Stramenopiles</taxon>
        <taxon>Oomycota</taxon>
        <taxon>Saprolegniomycetes</taxon>
        <taxon>Saprolegniales</taxon>
        <taxon>Verrucalvaceae</taxon>
        <taxon>Aphanomyces</taxon>
    </lineage>
</organism>
<feature type="transmembrane region" description="Helical" evidence="7">
    <location>
        <begin position="203"/>
        <end position="223"/>
    </location>
</feature>
<evidence type="ECO:0000256" key="2">
    <source>
        <dbReference type="ARBA" id="ARBA00008062"/>
    </source>
</evidence>
<keyword evidence="4 7" id="KW-1133">Transmembrane helix</keyword>
<keyword evidence="5 7" id="KW-0472">Membrane</keyword>
<evidence type="ECO:0000256" key="3">
    <source>
        <dbReference type="ARBA" id="ARBA00022692"/>
    </source>
</evidence>
<reference evidence="8 9" key="1">
    <citation type="submission" date="2019-07" db="EMBL/GenBank/DDBJ databases">
        <title>Genomics analysis of Aphanomyces spp. identifies a new class of oomycete effector associated with host adaptation.</title>
        <authorList>
            <person name="Gaulin E."/>
        </authorList>
    </citation>
    <scope>NUCLEOTIDE SEQUENCE [LARGE SCALE GENOMIC DNA]</scope>
    <source>
        <strain evidence="8 9">ATCC 201684</strain>
    </source>
</reference>
<name>A0A6G0X2N6_9STRA</name>
<dbReference type="Proteomes" id="UP000481153">
    <property type="component" value="Unassembled WGS sequence"/>
</dbReference>
<sequence length="277" mass="31746">MASGVVLSMLGSYDLNKAQQWRTDDLQHRAQECQWRWDDLHRAHSWRRADVEREKRQNKLVNELRLSDARSDQLSTVSNMSVLLAGFAMAANVEISLPAPSQVPQLLIFVYGTTSAAAILCMLCCMLMCTMLLLALTQFTSHELEGELRALQESDLDKVSPLCQWWLKRCEHDWRQAYRLFRVGVLLFIITVVWVGWVQFHKSQYACIGTTVTAMCVFAFWSLRVESKWKYLFHATERRAKSMPKSKIYRIELRKPSTRPSVASTASTGTSLPPPLS</sequence>
<comment type="similarity">
    <text evidence="2">Belongs to the Orai family.</text>
</comment>
<protein>
    <submittedName>
        <fullName evidence="8">Uncharacterized protein</fullName>
    </submittedName>
</protein>
<feature type="transmembrane region" description="Helical" evidence="7">
    <location>
        <begin position="108"/>
        <end position="136"/>
    </location>
</feature>
<dbReference type="VEuPathDB" id="FungiDB:AeMF1_013929"/>
<dbReference type="GO" id="GO:0016020">
    <property type="term" value="C:membrane"/>
    <property type="evidence" value="ECO:0007669"/>
    <property type="project" value="UniProtKB-SubCell"/>
</dbReference>
<feature type="compositionally biased region" description="Polar residues" evidence="6">
    <location>
        <begin position="258"/>
        <end position="271"/>
    </location>
</feature>
<proteinExistence type="inferred from homology"/>
<evidence type="ECO:0000256" key="6">
    <source>
        <dbReference type="SAM" id="MobiDB-lite"/>
    </source>
</evidence>
<evidence type="ECO:0000256" key="7">
    <source>
        <dbReference type="SAM" id="Phobius"/>
    </source>
</evidence>
<feature type="transmembrane region" description="Helical" evidence="7">
    <location>
        <begin position="177"/>
        <end position="197"/>
    </location>
</feature>
<gene>
    <name evidence="8" type="ORF">Ae201684_009031</name>
</gene>
<evidence type="ECO:0000256" key="5">
    <source>
        <dbReference type="ARBA" id="ARBA00023136"/>
    </source>
</evidence>
<dbReference type="InterPro" id="IPR038350">
    <property type="entry name" value="Orai_sf"/>
</dbReference>
<dbReference type="InterPro" id="IPR012446">
    <property type="entry name" value="CRAC_channel"/>
</dbReference>
<dbReference type="AlphaFoldDB" id="A0A6G0X2N6"/>
<accession>A0A6G0X2N6</accession>
<comment type="caution">
    <text evidence="8">The sequence shown here is derived from an EMBL/GenBank/DDBJ whole genome shotgun (WGS) entry which is preliminary data.</text>
</comment>
<evidence type="ECO:0000313" key="9">
    <source>
        <dbReference type="Proteomes" id="UP000481153"/>
    </source>
</evidence>
<evidence type="ECO:0000313" key="8">
    <source>
        <dbReference type="EMBL" id="KAF0734163.1"/>
    </source>
</evidence>
<evidence type="ECO:0000256" key="4">
    <source>
        <dbReference type="ARBA" id="ARBA00022989"/>
    </source>
</evidence>
<evidence type="ECO:0000256" key="1">
    <source>
        <dbReference type="ARBA" id="ARBA00004141"/>
    </source>
</evidence>
<keyword evidence="9" id="KW-1185">Reference proteome</keyword>
<dbReference type="EMBL" id="VJMJ01000117">
    <property type="protein sequence ID" value="KAF0734163.1"/>
    <property type="molecule type" value="Genomic_DNA"/>
</dbReference>
<keyword evidence="3 7" id="KW-0812">Transmembrane</keyword>
<dbReference type="Pfam" id="PF07856">
    <property type="entry name" value="Orai-1"/>
    <property type="match status" value="1"/>
</dbReference>
<comment type="subcellular location">
    <subcellularLocation>
        <location evidence="1">Membrane</location>
        <topology evidence="1">Multi-pass membrane protein</topology>
    </subcellularLocation>
</comment>
<feature type="region of interest" description="Disordered" evidence="6">
    <location>
        <begin position="257"/>
        <end position="277"/>
    </location>
</feature>
<dbReference type="Gene3D" id="1.20.140.140">
    <property type="entry name" value="Calcium release-activated calcium channel protein Orai"/>
    <property type="match status" value="1"/>
</dbReference>
<dbReference type="PANTHER" id="PTHR31501:SF7">
    <property type="entry name" value="CALCIUM RELEASE-ACTIVATED CALCIUM CHANNEL PROTEIN 1"/>
    <property type="match status" value="1"/>
</dbReference>
<dbReference type="PANTHER" id="PTHR31501">
    <property type="entry name" value="CALCIUM RELEASE-ACTIVATED CALCIUM CHANNEL PROTEIN 1"/>
    <property type="match status" value="1"/>
</dbReference>